<name>A0A6S7GAU8_PARCT</name>
<dbReference type="PANTHER" id="PTHR11935">
    <property type="entry name" value="BETA LACTAMASE DOMAIN"/>
    <property type="match status" value="1"/>
</dbReference>
<organism evidence="11 12">
    <name type="scientific">Paramuricea clavata</name>
    <name type="common">Red gorgonian</name>
    <name type="synonym">Violescent sea-whip</name>
    <dbReference type="NCBI Taxonomy" id="317549"/>
    <lineage>
        <taxon>Eukaryota</taxon>
        <taxon>Metazoa</taxon>
        <taxon>Cnidaria</taxon>
        <taxon>Anthozoa</taxon>
        <taxon>Octocorallia</taxon>
        <taxon>Malacalcyonacea</taxon>
        <taxon>Plexauridae</taxon>
        <taxon>Paramuricea</taxon>
    </lineage>
</organism>
<dbReference type="GO" id="GO:0046872">
    <property type="term" value="F:metal ion binding"/>
    <property type="evidence" value="ECO:0007669"/>
    <property type="project" value="UniProtKB-KW"/>
</dbReference>
<dbReference type="OrthoDB" id="515692at2759"/>
<evidence type="ECO:0000256" key="7">
    <source>
        <dbReference type="ARBA" id="ARBA00022801"/>
    </source>
</evidence>
<proteinExistence type="inferred from homology"/>
<dbReference type="InterPro" id="IPR001279">
    <property type="entry name" value="Metallo-B-lactamas"/>
</dbReference>
<dbReference type="CDD" id="cd07723">
    <property type="entry name" value="hydroxyacylglutathione_hydrolase_MBL-fold"/>
    <property type="match status" value="1"/>
</dbReference>
<evidence type="ECO:0000256" key="9">
    <source>
        <dbReference type="ARBA" id="ARBA00031044"/>
    </source>
</evidence>
<comment type="cofactor">
    <cofactor evidence="2">
        <name>Zn(2+)</name>
        <dbReference type="ChEBI" id="CHEBI:29105"/>
    </cofactor>
</comment>
<evidence type="ECO:0000256" key="2">
    <source>
        <dbReference type="ARBA" id="ARBA00001947"/>
    </source>
</evidence>
<keyword evidence="7 11" id="KW-0378">Hydrolase</keyword>
<feature type="domain" description="Metallo-beta-lactamase" evidence="10">
    <location>
        <begin position="70"/>
        <end position="231"/>
    </location>
</feature>
<protein>
    <recommendedName>
        <fullName evidence="5">hydroxyacylglutathione hydrolase</fullName>
        <ecNumber evidence="5">3.1.2.6</ecNumber>
    </recommendedName>
    <alternativeName>
        <fullName evidence="9">Glyoxalase II</fullName>
    </alternativeName>
</protein>
<dbReference type="InterPro" id="IPR032282">
    <property type="entry name" value="HAGH_C"/>
</dbReference>
<dbReference type="PANTHER" id="PTHR11935:SF94">
    <property type="entry name" value="TENZING NORGAY, ISOFORM C"/>
    <property type="match status" value="1"/>
</dbReference>
<dbReference type="GO" id="GO:0019243">
    <property type="term" value="P:methylglyoxal catabolic process to D-lactate via S-lactoyl-glutathione"/>
    <property type="evidence" value="ECO:0007669"/>
    <property type="project" value="InterPro"/>
</dbReference>
<evidence type="ECO:0000256" key="6">
    <source>
        <dbReference type="ARBA" id="ARBA00022723"/>
    </source>
</evidence>
<sequence>MFCKARIFGVFVRKSKQFIRSQDNLWKSGYIALVPFIQNCQTLTQTRMHSNIKTVNHGSMRVQILPALEDNFMYLIIDDKTKEAAIVDPVEPKKVLKAVEKEGVELKTALTTHHHWDHAGGNEELAKLVPGLPVYGGDDRIGALTKKVSHNDEFKIGNLDVKCLFTPCHTSGHICYYITADVDKPGAVFTGDTLFLSGCGKFFEGTQEQMYQALIEILGKLPAATSVYCGHEYSVKSLMFAQHVEPNNTTVKNKLEWCKNQRAAKEPTVPSTIAEEMEYNPFMRVGDKSVQEFCGTNDPVKTMGKLRERKNNFKG</sequence>
<comment type="caution">
    <text evidence="11">The sequence shown here is derived from an EMBL/GenBank/DDBJ whole genome shotgun (WGS) entry which is preliminary data.</text>
</comment>
<keyword evidence="8" id="KW-0862">Zinc</keyword>
<gene>
    <name evidence="11" type="ORF">PACLA_8A080292</name>
</gene>
<accession>A0A6S7GAU8</accession>
<comment type="similarity">
    <text evidence="4">Belongs to the metallo-beta-lactamase superfamily. Glyoxalase II family.</text>
</comment>
<dbReference type="FunFam" id="3.60.15.10:FF:000019">
    <property type="entry name" value="Hydroxyacylglutathione hydrolase, mitochondrial"/>
    <property type="match status" value="1"/>
</dbReference>
<dbReference type="AlphaFoldDB" id="A0A6S7GAU8"/>
<evidence type="ECO:0000256" key="3">
    <source>
        <dbReference type="ARBA" id="ARBA00004963"/>
    </source>
</evidence>
<dbReference type="GO" id="GO:0004416">
    <property type="term" value="F:hydroxyacylglutathione hydrolase activity"/>
    <property type="evidence" value="ECO:0007669"/>
    <property type="project" value="UniProtKB-EC"/>
</dbReference>
<dbReference type="InterPro" id="IPR017782">
    <property type="entry name" value="Hydroxyacylglutathione_Hdrlase"/>
</dbReference>
<evidence type="ECO:0000259" key="10">
    <source>
        <dbReference type="SMART" id="SM00849"/>
    </source>
</evidence>
<evidence type="ECO:0000256" key="5">
    <source>
        <dbReference type="ARBA" id="ARBA00011917"/>
    </source>
</evidence>
<dbReference type="SUPFAM" id="SSF56281">
    <property type="entry name" value="Metallo-hydrolase/oxidoreductase"/>
    <property type="match status" value="1"/>
</dbReference>
<evidence type="ECO:0000256" key="4">
    <source>
        <dbReference type="ARBA" id="ARBA00006759"/>
    </source>
</evidence>
<dbReference type="InterPro" id="IPR035680">
    <property type="entry name" value="Clx_II_MBL"/>
</dbReference>
<comment type="pathway">
    <text evidence="3">Secondary metabolite metabolism; methylglyoxal degradation; (R)-lactate from methylglyoxal: step 2/2.</text>
</comment>
<dbReference type="PIRSF" id="PIRSF005457">
    <property type="entry name" value="Glx"/>
    <property type="match status" value="1"/>
</dbReference>
<comment type="catalytic activity">
    <reaction evidence="1">
        <text>an S-(2-hydroxyacyl)glutathione + H2O = a 2-hydroxy carboxylate + glutathione + H(+)</text>
        <dbReference type="Rhea" id="RHEA:21864"/>
        <dbReference type="ChEBI" id="CHEBI:15377"/>
        <dbReference type="ChEBI" id="CHEBI:15378"/>
        <dbReference type="ChEBI" id="CHEBI:57925"/>
        <dbReference type="ChEBI" id="CHEBI:58896"/>
        <dbReference type="ChEBI" id="CHEBI:71261"/>
        <dbReference type="EC" id="3.1.2.6"/>
    </reaction>
</comment>
<dbReference type="Pfam" id="PF16123">
    <property type="entry name" value="HAGH_C"/>
    <property type="match status" value="1"/>
</dbReference>
<dbReference type="EMBL" id="CACRXK020000513">
    <property type="protein sequence ID" value="CAB3982530.1"/>
    <property type="molecule type" value="Genomic_DNA"/>
</dbReference>
<dbReference type="HAMAP" id="MF_01374">
    <property type="entry name" value="Glyoxalase_2"/>
    <property type="match status" value="1"/>
</dbReference>
<dbReference type="NCBIfam" id="TIGR03413">
    <property type="entry name" value="GSH_gloB"/>
    <property type="match status" value="1"/>
</dbReference>
<keyword evidence="6" id="KW-0479">Metal-binding</keyword>
<dbReference type="EC" id="3.1.2.6" evidence="5"/>
<evidence type="ECO:0000256" key="1">
    <source>
        <dbReference type="ARBA" id="ARBA00001623"/>
    </source>
</evidence>
<dbReference type="Pfam" id="PF00753">
    <property type="entry name" value="Lactamase_B"/>
    <property type="match status" value="1"/>
</dbReference>
<evidence type="ECO:0000313" key="12">
    <source>
        <dbReference type="Proteomes" id="UP001152795"/>
    </source>
</evidence>
<evidence type="ECO:0000313" key="11">
    <source>
        <dbReference type="EMBL" id="CAB3982530.1"/>
    </source>
</evidence>
<keyword evidence="12" id="KW-1185">Reference proteome</keyword>
<dbReference type="InterPro" id="IPR036866">
    <property type="entry name" value="RibonucZ/Hydroxyglut_hydro"/>
</dbReference>
<dbReference type="Gene3D" id="3.60.15.10">
    <property type="entry name" value="Ribonuclease Z/Hydroxyacylglutathione hydrolase-like"/>
    <property type="match status" value="1"/>
</dbReference>
<reference evidence="11" key="1">
    <citation type="submission" date="2020-04" db="EMBL/GenBank/DDBJ databases">
        <authorList>
            <person name="Alioto T."/>
            <person name="Alioto T."/>
            <person name="Gomez Garrido J."/>
        </authorList>
    </citation>
    <scope>NUCLEOTIDE SEQUENCE</scope>
    <source>
        <strain evidence="11">A484AB</strain>
    </source>
</reference>
<dbReference type="Proteomes" id="UP001152795">
    <property type="component" value="Unassembled WGS sequence"/>
</dbReference>
<dbReference type="SMART" id="SM00849">
    <property type="entry name" value="Lactamase_B"/>
    <property type="match status" value="1"/>
</dbReference>
<evidence type="ECO:0000256" key="8">
    <source>
        <dbReference type="ARBA" id="ARBA00022833"/>
    </source>
</evidence>